<dbReference type="PANTHER" id="PTHR12121">
    <property type="entry name" value="CARBON CATABOLITE REPRESSOR PROTEIN 4"/>
    <property type="match status" value="1"/>
</dbReference>
<organism evidence="2">
    <name type="scientific">Palpitomonas bilix</name>
    <dbReference type="NCBI Taxonomy" id="652834"/>
    <lineage>
        <taxon>Eukaryota</taxon>
        <taxon>Eukaryota incertae sedis</taxon>
    </lineage>
</organism>
<proteinExistence type="predicted"/>
<dbReference type="Gene3D" id="3.60.10.10">
    <property type="entry name" value="Endonuclease/exonuclease/phosphatase"/>
    <property type="match status" value="1"/>
</dbReference>
<reference evidence="2" key="1">
    <citation type="submission" date="2021-01" db="EMBL/GenBank/DDBJ databases">
        <authorList>
            <person name="Corre E."/>
            <person name="Pelletier E."/>
            <person name="Niang G."/>
            <person name="Scheremetjew M."/>
            <person name="Finn R."/>
            <person name="Kale V."/>
            <person name="Holt S."/>
            <person name="Cochrane G."/>
            <person name="Meng A."/>
            <person name="Brown T."/>
            <person name="Cohen L."/>
        </authorList>
    </citation>
    <scope>NUCLEOTIDE SEQUENCE</scope>
    <source>
        <strain evidence="2">NIES-2562</strain>
    </source>
</reference>
<dbReference type="InterPro" id="IPR036691">
    <property type="entry name" value="Endo/exonu/phosph_ase_sf"/>
</dbReference>
<name>A0A7S3CZV6_9EUKA</name>
<evidence type="ECO:0000313" key="2">
    <source>
        <dbReference type="EMBL" id="CAE0242217.1"/>
    </source>
</evidence>
<dbReference type="PANTHER" id="PTHR12121:SF31">
    <property type="entry name" value="FAMILY PROTEIN, PUTATIVE, EXPRESSED-RELATED"/>
    <property type="match status" value="1"/>
</dbReference>
<dbReference type="InterPro" id="IPR050410">
    <property type="entry name" value="CCR4/nocturin_mRNA_transcr"/>
</dbReference>
<dbReference type="AlphaFoldDB" id="A0A7S3CZV6"/>
<dbReference type="InterPro" id="IPR005135">
    <property type="entry name" value="Endo/exonuclease/phosphatase"/>
</dbReference>
<dbReference type="GO" id="GO:0000175">
    <property type="term" value="F:3'-5'-RNA exonuclease activity"/>
    <property type="evidence" value="ECO:0007669"/>
    <property type="project" value="TreeGrafter"/>
</dbReference>
<accession>A0A7S3CZV6</accession>
<dbReference type="EMBL" id="HBIB01006986">
    <property type="protein sequence ID" value="CAE0242217.1"/>
    <property type="molecule type" value="Transcribed_RNA"/>
</dbReference>
<sequence length="303" mass="34680">MYTTQLKVATWNLLAPCYRRMASGRESEDEELWRERTVKQAEVLKSLDADVYLLQEMWFQPDYVSQLKREVGERYEIVSMRRPNGKRDGVAIMFNRDKMERVEVIKKYEYENDVGHRVLLAAHAYLAQQDGDKAMPSLFSSSPLCFVVTHFTYPHHDYDINVVRVEQAKQCAGIMHTLAEKYGGRVVMGGDFNGNSELDDPAMHIVEGVVHPSSVVSMAKLGTTHITHNSTLVSVDRLYRSSSSSAALEESEEEEVKLKEEKVDVYPLKYGRKEEWPSFSRLVSDHRPVVVVYSLTHSPTKSQ</sequence>
<dbReference type="Pfam" id="PF03372">
    <property type="entry name" value="Exo_endo_phos"/>
    <property type="match status" value="1"/>
</dbReference>
<evidence type="ECO:0000259" key="1">
    <source>
        <dbReference type="Pfam" id="PF03372"/>
    </source>
</evidence>
<dbReference type="SUPFAM" id="SSF56219">
    <property type="entry name" value="DNase I-like"/>
    <property type="match status" value="1"/>
</dbReference>
<protein>
    <recommendedName>
        <fullName evidence="1">Endonuclease/exonuclease/phosphatase domain-containing protein</fullName>
    </recommendedName>
</protein>
<feature type="domain" description="Endonuclease/exonuclease/phosphatase" evidence="1">
    <location>
        <begin position="9"/>
        <end position="200"/>
    </location>
</feature>
<gene>
    <name evidence="2" type="ORF">PBIL07802_LOCUS4381</name>
</gene>